<feature type="compositionally biased region" description="Polar residues" evidence="3">
    <location>
        <begin position="232"/>
        <end position="248"/>
    </location>
</feature>
<feature type="region of interest" description="Disordered" evidence="3">
    <location>
        <begin position="322"/>
        <end position="495"/>
    </location>
</feature>
<organism evidence="7 8">
    <name type="scientific">Entomortierella parvispora</name>
    <dbReference type="NCBI Taxonomy" id="205924"/>
    <lineage>
        <taxon>Eukaryota</taxon>
        <taxon>Fungi</taxon>
        <taxon>Fungi incertae sedis</taxon>
        <taxon>Mucoromycota</taxon>
        <taxon>Mortierellomycotina</taxon>
        <taxon>Mortierellomycetes</taxon>
        <taxon>Mortierellales</taxon>
        <taxon>Mortierellaceae</taxon>
        <taxon>Entomortierella</taxon>
    </lineage>
</organism>
<evidence type="ECO:0000256" key="1">
    <source>
        <dbReference type="ARBA" id="ARBA00022443"/>
    </source>
</evidence>
<feature type="region of interest" description="Disordered" evidence="3">
    <location>
        <begin position="70"/>
        <end position="216"/>
    </location>
</feature>
<feature type="compositionally biased region" description="Polar residues" evidence="3">
    <location>
        <begin position="86"/>
        <end position="101"/>
    </location>
</feature>
<dbReference type="Pfam" id="PF00018">
    <property type="entry name" value="SH3_1"/>
    <property type="match status" value="1"/>
</dbReference>
<dbReference type="PROSITE" id="PS50031">
    <property type="entry name" value="EH"/>
    <property type="match status" value="1"/>
</dbReference>
<feature type="compositionally biased region" description="Polar residues" evidence="3">
    <location>
        <begin position="421"/>
        <end position="432"/>
    </location>
</feature>
<evidence type="ECO:0000259" key="4">
    <source>
        <dbReference type="PROSITE" id="PS50002"/>
    </source>
</evidence>
<dbReference type="PANTHER" id="PTHR11216:SF170">
    <property type="entry name" value="DYNAMIN ASSOCIATED PROTEIN 160, ISOFORM D"/>
    <property type="match status" value="1"/>
</dbReference>
<evidence type="ECO:0000256" key="3">
    <source>
        <dbReference type="SAM" id="MobiDB-lite"/>
    </source>
</evidence>
<feature type="compositionally biased region" description="Polar residues" evidence="3">
    <location>
        <begin position="548"/>
        <end position="558"/>
    </location>
</feature>
<feature type="compositionally biased region" description="Low complexity" evidence="3">
    <location>
        <begin position="535"/>
        <end position="547"/>
    </location>
</feature>
<dbReference type="Gene3D" id="1.10.238.10">
    <property type="entry name" value="EF-hand"/>
    <property type="match status" value="1"/>
</dbReference>
<dbReference type="InterPro" id="IPR011992">
    <property type="entry name" value="EF-hand-dom_pair"/>
</dbReference>
<feature type="compositionally biased region" description="Low complexity" evidence="3">
    <location>
        <begin position="266"/>
        <end position="278"/>
    </location>
</feature>
<dbReference type="GO" id="GO:0005886">
    <property type="term" value="C:plasma membrane"/>
    <property type="evidence" value="ECO:0007669"/>
    <property type="project" value="TreeGrafter"/>
</dbReference>
<keyword evidence="8" id="KW-1185">Reference proteome</keyword>
<dbReference type="InterPro" id="IPR036028">
    <property type="entry name" value="SH3-like_dom_sf"/>
</dbReference>
<dbReference type="GO" id="GO:0005509">
    <property type="term" value="F:calcium ion binding"/>
    <property type="evidence" value="ECO:0007669"/>
    <property type="project" value="InterPro"/>
</dbReference>
<evidence type="ECO:0000313" key="8">
    <source>
        <dbReference type="Proteomes" id="UP000827284"/>
    </source>
</evidence>
<feature type="compositionally biased region" description="Polar residues" evidence="3">
    <location>
        <begin position="357"/>
        <end position="377"/>
    </location>
</feature>
<reference evidence="7" key="2">
    <citation type="journal article" date="2022" name="Microbiol. Resour. Announc.">
        <title>Whole-Genome Sequence of Entomortierella parvispora E1425, a Mucoromycotan Fungus Associated with Burkholderiaceae-Related Endosymbiotic Bacteria.</title>
        <authorList>
            <person name="Herlambang A."/>
            <person name="Guo Y."/>
            <person name="Takashima Y."/>
            <person name="Narisawa K."/>
            <person name="Ohta H."/>
            <person name="Nishizawa T."/>
        </authorList>
    </citation>
    <scope>NUCLEOTIDE SEQUENCE</scope>
    <source>
        <strain evidence="7">E1425</strain>
    </source>
</reference>
<proteinExistence type="predicted"/>
<dbReference type="SUPFAM" id="SSF50044">
    <property type="entry name" value="SH3-domain"/>
    <property type="match status" value="1"/>
</dbReference>
<protein>
    <recommendedName>
        <fullName evidence="9">SH3 domain-containing protein</fullName>
    </recommendedName>
</protein>
<sequence>MAQVLHAKALFECQGDEESELSFLEGDILVNVKETSEEGWLHGRLKRTGEEGLFPDNYVELVYIEAPTPPAASAPPTLPARSPSTQSKSTPPISKQTSNVDIPNPLTPKPAQATTPVLPTRPNQASTPASTSPSSTFGGVKAGLRSVEKTNGARGLGGSAAMALPGLGPRSTFSGTSRDDTSAQLPREPPSLPRRSNTVHETNTDSSEKASNGPALSVRERMANLSMANQRLTTPASPSGSSVLQSPLQLPARPSVGTPIAPKPNPAARSPLSSASRPALPPRTLTESPVDKGMLRSGYSAASKQASPSAFQVQDAAVPVPKLTTFSRPRSARTSKSGGNNSGSNPSLKEGEEPMKSASTIPVATAGSNRNEAQDSSAPPKLPSRAGPSSNGSSTSPDSGPVRFSPVAIRSSNAAAANNALPTISRNSQPLQLPTRPGAGSPNVAATAASPSSGLARSATTATSTGRPNTLQNNNNKDSNSSKGPISPFGVKLTSVNGGRPMTSYSAPAAAVAASSTLNDALDKAPPLPARANTIASSATAASPSTSGEQRYLSSTSRSLKDDPPSMGHHLSSLIQERERERISNPPVSSPSWANGRSSPLKGSTVGTRVAMMPPAQIPDMTPSEDVGIKKNVLMRYEALFRDSTTGEYMDGAQVHAIYVKSRLDSKTLAQIWDMVDVDNAGRLSRAQFCMGLYLIDERLASGLIPLEVSDELWVSVMI</sequence>
<feature type="region of interest" description="Disordered" evidence="3">
    <location>
        <begin position="535"/>
        <end position="606"/>
    </location>
</feature>
<dbReference type="OrthoDB" id="1716625at2759"/>
<dbReference type="PROSITE" id="PS50222">
    <property type="entry name" value="EF_HAND_2"/>
    <property type="match status" value="1"/>
</dbReference>
<dbReference type="Pfam" id="PF12763">
    <property type="entry name" value="EH"/>
    <property type="match status" value="1"/>
</dbReference>
<feature type="compositionally biased region" description="Polar residues" evidence="3">
    <location>
        <begin position="324"/>
        <end position="336"/>
    </location>
</feature>
<dbReference type="AlphaFoldDB" id="A0A9P3M1U0"/>
<accession>A0A9P3M1U0</accession>
<evidence type="ECO:0000259" key="5">
    <source>
        <dbReference type="PROSITE" id="PS50031"/>
    </source>
</evidence>
<keyword evidence="1 2" id="KW-0728">SH3 domain</keyword>
<dbReference type="SUPFAM" id="SSF47473">
    <property type="entry name" value="EF-hand"/>
    <property type="match status" value="1"/>
</dbReference>
<dbReference type="PROSITE" id="PS50002">
    <property type="entry name" value="SH3"/>
    <property type="match status" value="1"/>
</dbReference>
<feature type="compositionally biased region" description="Low complexity" evidence="3">
    <location>
        <begin position="452"/>
        <end position="483"/>
    </location>
</feature>
<feature type="domain" description="EF-hand" evidence="6">
    <location>
        <begin position="664"/>
        <end position="699"/>
    </location>
</feature>
<feature type="region of interest" description="Disordered" evidence="3">
    <location>
        <begin position="232"/>
        <end position="301"/>
    </location>
</feature>
<dbReference type="CDD" id="cd00052">
    <property type="entry name" value="EH"/>
    <property type="match status" value="1"/>
</dbReference>
<dbReference type="InterPro" id="IPR000261">
    <property type="entry name" value="EH_dom"/>
</dbReference>
<name>A0A9P3M1U0_9FUNG</name>
<feature type="compositionally biased region" description="Polar residues" evidence="3">
    <location>
        <begin position="586"/>
        <end position="606"/>
    </location>
</feature>
<reference evidence="7" key="1">
    <citation type="submission" date="2021-11" db="EMBL/GenBank/DDBJ databases">
        <authorList>
            <person name="Herlambang A."/>
            <person name="Guo Y."/>
            <person name="Takashima Y."/>
            <person name="Nishizawa T."/>
        </authorList>
    </citation>
    <scope>NUCLEOTIDE SEQUENCE</scope>
    <source>
        <strain evidence="7">E1425</strain>
    </source>
</reference>
<dbReference type="PANTHER" id="PTHR11216">
    <property type="entry name" value="EH DOMAIN"/>
    <property type="match status" value="1"/>
</dbReference>
<dbReference type="InterPro" id="IPR002048">
    <property type="entry name" value="EF_hand_dom"/>
</dbReference>
<dbReference type="EMBL" id="BQFW01000015">
    <property type="protein sequence ID" value="GJJ78926.1"/>
    <property type="molecule type" value="Genomic_DNA"/>
</dbReference>
<dbReference type="GO" id="GO:0005737">
    <property type="term" value="C:cytoplasm"/>
    <property type="evidence" value="ECO:0007669"/>
    <property type="project" value="TreeGrafter"/>
</dbReference>
<dbReference type="GO" id="GO:0006897">
    <property type="term" value="P:endocytosis"/>
    <property type="evidence" value="ECO:0007669"/>
    <property type="project" value="TreeGrafter"/>
</dbReference>
<comment type="caution">
    <text evidence="7">The sequence shown here is derived from an EMBL/GenBank/DDBJ whole genome shotgun (WGS) entry which is preliminary data.</text>
</comment>
<dbReference type="GO" id="GO:0016197">
    <property type="term" value="P:endosomal transport"/>
    <property type="evidence" value="ECO:0007669"/>
    <property type="project" value="TreeGrafter"/>
</dbReference>
<gene>
    <name evidence="7" type="ORF">EMPS_11285</name>
</gene>
<feature type="domain" description="EH" evidence="5">
    <location>
        <begin position="636"/>
        <end position="719"/>
    </location>
</feature>
<feature type="compositionally biased region" description="Polar residues" evidence="3">
    <location>
        <begin position="112"/>
        <end position="124"/>
    </location>
</feature>
<dbReference type="SMART" id="SM00027">
    <property type="entry name" value="EH"/>
    <property type="match status" value="1"/>
</dbReference>
<dbReference type="InterPro" id="IPR001452">
    <property type="entry name" value="SH3_domain"/>
</dbReference>
<dbReference type="Proteomes" id="UP000827284">
    <property type="component" value="Unassembled WGS sequence"/>
</dbReference>
<evidence type="ECO:0000259" key="6">
    <source>
        <dbReference type="PROSITE" id="PS50222"/>
    </source>
</evidence>
<dbReference type="SMART" id="SM00326">
    <property type="entry name" value="SH3"/>
    <property type="match status" value="1"/>
</dbReference>
<dbReference type="Gene3D" id="2.30.30.40">
    <property type="entry name" value="SH3 Domains"/>
    <property type="match status" value="1"/>
</dbReference>
<feature type="compositionally biased region" description="Low complexity" evidence="3">
    <location>
        <begin position="383"/>
        <end position="401"/>
    </location>
</feature>
<evidence type="ECO:0000313" key="7">
    <source>
        <dbReference type="EMBL" id="GJJ78926.1"/>
    </source>
</evidence>
<evidence type="ECO:0008006" key="9">
    <source>
        <dbReference type="Google" id="ProtNLM"/>
    </source>
</evidence>
<feature type="compositionally biased region" description="Low complexity" evidence="3">
    <location>
        <begin position="125"/>
        <end position="136"/>
    </location>
</feature>
<feature type="domain" description="SH3" evidence="4">
    <location>
        <begin position="2"/>
        <end position="64"/>
    </location>
</feature>
<evidence type="ECO:0000256" key="2">
    <source>
        <dbReference type="PROSITE-ProRule" id="PRU00192"/>
    </source>
</evidence>